<evidence type="ECO:0000259" key="5">
    <source>
        <dbReference type="Pfam" id="PF00673"/>
    </source>
</evidence>
<dbReference type="EMBL" id="JACGCM010001332">
    <property type="protein sequence ID" value="KAF6156438.1"/>
    <property type="molecule type" value="Genomic_DNA"/>
</dbReference>
<dbReference type="InterPro" id="IPR022803">
    <property type="entry name" value="Ribosomal_uL5_dom_sf"/>
</dbReference>
<evidence type="ECO:0000313" key="7">
    <source>
        <dbReference type="Proteomes" id="UP000541444"/>
    </source>
</evidence>
<dbReference type="GO" id="GO:1990904">
    <property type="term" value="C:ribonucleoprotein complex"/>
    <property type="evidence" value="ECO:0007669"/>
    <property type="project" value="UniProtKB-KW"/>
</dbReference>
<accession>A0A7J7MP04</accession>
<dbReference type="Proteomes" id="UP000541444">
    <property type="component" value="Unassembled WGS sequence"/>
</dbReference>
<dbReference type="Gene3D" id="3.30.1440.10">
    <property type="match status" value="1"/>
</dbReference>
<evidence type="ECO:0000256" key="3">
    <source>
        <dbReference type="ARBA" id="ARBA00023274"/>
    </source>
</evidence>
<dbReference type="SUPFAM" id="SSF55282">
    <property type="entry name" value="RL5-like"/>
    <property type="match status" value="1"/>
</dbReference>
<dbReference type="AlphaFoldDB" id="A0A7J7MP04"/>
<dbReference type="InterPro" id="IPR031309">
    <property type="entry name" value="Ribosomal_uL5_C"/>
</dbReference>
<dbReference type="InterPro" id="IPR020929">
    <property type="entry name" value="Ribosomal_uL5_CS"/>
</dbReference>
<dbReference type="PANTHER" id="PTHR11994">
    <property type="entry name" value="60S RIBOSOMAL PROTEIN L11-RELATED"/>
    <property type="match status" value="1"/>
</dbReference>
<reference evidence="6 7" key="1">
    <citation type="journal article" date="2020" name="IScience">
        <title>Genome Sequencing of the Endangered Kingdonia uniflora (Circaeasteraceae, Ranunculales) Reveals Potential Mechanisms of Evolutionary Specialization.</title>
        <authorList>
            <person name="Sun Y."/>
            <person name="Deng T."/>
            <person name="Zhang A."/>
            <person name="Moore M.J."/>
            <person name="Landis J.B."/>
            <person name="Lin N."/>
            <person name="Zhang H."/>
            <person name="Zhang X."/>
            <person name="Huang J."/>
            <person name="Zhang X."/>
            <person name="Sun H."/>
            <person name="Wang H."/>
        </authorList>
    </citation>
    <scope>NUCLEOTIDE SEQUENCE [LARGE SCALE GENOMIC DNA]</scope>
    <source>
        <strain evidence="6">TB1705</strain>
        <tissue evidence="6">Leaf</tissue>
    </source>
</reference>
<gene>
    <name evidence="6" type="ORF">GIB67_001481</name>
</gene>
<name>A0A7J7MP04_9MAGN</name>
<keyword evidence="2" id="KW-0689">Ribosomal protein</keyword>
<feature type="domain" description="Large ribosomal subunit protein uL5 C-terminal" evidence="5">
    <location>
        <begin position="122"/>
        <end position="175"/>
    </location>
</feature>
<protein>
    <recommendedName>
        <fullName evidence="5">Large ribosomal subunit protein uL5 C-terminal domain-containing protein</fullName>
    </recommendedName>
</protein>
<organism evidence="6 7">
    <name type="scientific">Kingdonia uniflora</name>
    <dbReference type="NCBI Taxonomy" id="39325"/>
    <lineage>
        <taxon>Eukaryota</taxon>
        <taxon>Viridiplantae</taxon>
        <taxon>Streptophyta</taxon>
        <taxon>Embryophyta</taxon>
        <taxon>Tracheophyta</taxon>
        <taxon>Spermatophyta</taxon>
        <taxon>Magnoliopsida</taxon>
        <taxon>Ranunculales</taxon>
        <taxon>Circaeasteraceae</taxon>
        <taxon>Kingdonia</taxon>
    </lineage>
</organism>
<evidence type="ECO:0000256" key="2">
    <source>
        <dbReference type="ARBA" id="ARBA00022980"/>
    </source>
</evidence>
<evidence type="ECO:0000256" key="1">
    <source>
        <dbReference type="ARBA" id="ARBA00008553"/>
    </source>
</evidence>
<proteinExistence type="inferred from homology"/>
<evidence type="ECO:0000313" key="6">
    <source>
        <dbReference type="EMBL" id="KAF6156438.1"/>
    </source>
</evidence>
<feature type="region of interest" description="Disordered" evidence="4">
    <location>
        <begin position="240"/>
        <end position="259"/>
    </location>
</feature>
<comment type="caution">
    <text evidence="6">The sequence shown here is derived from an EMBL/GenBank/DDBJ whole genome shotgun (WGS) entry which is preliminary data.</text>
</comment>
<dbReference type="InterPro" id="IPR002132">
    <property type="entry name" value="Ribosomal_uL5"/>
</dbReference>
<dbReference type="GO" id="GO:0005840">
    <property type="term" value="C:ribosome"/>
    <property type="evidence" value="ECO:0007669"/>
    <property type="project" value="UniProtKB-KW"/>
</dbReference>
<sequence length="561" mass="64044">MSQQRRSYYFNKEVKEVIHSPAIYVAFGEETGEPYEEIKVQKLVFNIFVGESSFLEKSEWEAAPTGPHVAPPLVKVVIVLPGLQRHLSLIYSQVLEQLSGQTPVFSKARYTVRSFGIRRNEKISCHVTMRGDKAMQLLESGLKVKEYELSRRNFSDTGCFGFGIQEHIDLGMNLDVSIISWLLIVRDCTLSVYNWTVTEQGTKEAANSSDSDNDDGSDMDSQIAFISRQLKNLVKQRQFQKQGQSVNHNCPNKKSGTNHKAMNISVTWDDSDNENNNNESHPQVADNGNYCVYLVFLNYGNDNYDIFELENFIENQSDQEQNEFEDLNLEDLYAQTFAKCMKLGKLNKVLKDQVNTLTYELQNNTESTSLEIEVLENEKQGLHGKSVFLDKEVNDAKEKMKSTLGELHSVKLDVVLSQKKLEKLCHGVKNIDKMLCMGKTDSDKRGLGYEEPLPYAKTPQITRFVKATASTSVPKHNMISTTHNQAKRVSYSQMYYCSICGQKGYLASYCRFVGPYQPYARPFNEQKYKSYVNFSNVKSENVSRWFTPETSPRKVIHAAWV</sequence>
<keyword evidence="3" id="KW-0687">Ribonucleoprotein</keyword>
<dbReference type="Pfam" id="PF00673">
    <property type="entry name" value="Ribosomal_L5_C"/>
    <property type="match status" value="1"/>
</dbReference>
<dbReference type="GO" id="GO:0006412">
    <property type="term" value="P:translation"/>
    <property type="evidence" value="ECO:0007669"/>
    <property type="project" value="InterPro"/>
</dbReference>
<dbReference type="PROSITE" id="PS00358">
    <property type="entry name" value="RIBOSOMAL_L5"/>
    <property type="match status" value="1"/>
</dbReference>
<evidence type="ECO:0000256" key="4">
    <source>
        <dbReference type="SAM" id="MobiDB-lite"/>
    </source>
</evidence>
<keyword evidence="7" id="KW-1185">Reference proteome</keyword>
<dbReference type="GO" id="GO:0003735">
    <property type="term" value="F:structural constituent of ribosome"/>
    <property type="evidence" value="ECO:0007669"/>
    <property type="project" value="InterPro"/>
</dbReference>
<dbReference type="OrthoDB" id="377534at2759"/>
<comment type="similarity">
    <text evidence="1">Belongs to the universal ribosomal protein uL5 family.</text>
</comment>